<keyword evidence="6" id="KW-0255">Endonuclease</keyword>
<evidence type="ECO:0000256" key="7">
    <source>
        <dbReference type="ARBA" id="ARBA00022801"/>
    </source>
</evidence>
<dbReference type="PROSITE" id="PS51760">
    <property type="entry name" value="GH10_2"/>
    <property type="match status" value="1"/>
</dbReference>
<evidence type="ECO:0000256" key="8">
    <source>
        <dbReference type="ARBA" id="ARBA00022918"/>
    </source>
</evidence>
<evidence type="ECO:0000313" key="13">
    <source>
        <dbReference type="Proteomes" id="UP001161247"/>
    </source>
</evidence>
<dbReference type="Gene3D" id="3.20.20.80">
    <property type="entry name" value="Glycosidases"/>
    <property type="match status" value="1"/>
</dbReference>
<protein>
    <submittedName>
        <fullName evidence="12">OLC1v1014189C1</fullName>
    </submittedName>
</protein>
<evidence type="ECO:0000313" key="12">
    <source>
        <dbReference type="EMBL" id="CAI9113564.1"/>
    </source>
</evidence>
<dbReference type="AlphaFoldDB" id="A0AAV1E3J4"/>
<evidence type="ECO:0000256" key="9">
    <source>
        <dbReference type="ARBA" id="ARBA00023277"/>
    </source>
</evidence>
<keyword evidence="9" id="KW-0119">Carbohydrate metabolism</keyword>
<dbReference type="SMART" id="SM00633">
    <property type="entry name" value="Glyco_10"/>
    <property type="match status" value="1"/>
</dbReference>
<evidence type="ECO:0000259" key="11">
    <source>
        <dbReference type="PROSITE" id="PS51760"/>
    </source>
</evidence>
<evidence type="ECO:0000256" key="2">
    <source>
        <dbReference type="ARBA" id="ARBA00022679"/>
    </source>
</evidence>
<dbReference type="GO" id="GO:0003676">
    <property type="term" value="F:nucleic acid binding"/>
    <property type="evidence" value="ECO:0007669"/>
    <property type="project" value="InterPro"/>
</dbReference>
<dbReference type="InterPro" id="IPR017853">
    <property type="entry name" value="GH"/>
</dbReference>
<dbReference type="GO" id="GO:0003964">
    <property type="term" value="F:RNA-directed DNA polymerase activity"/>
    <property type="evidence" value="ECO:0007669"/>
    <property type="project" value="UniProtKB-KW"/>
</dbReference>
<dbReference type="InterPro" id="IPR008979">
    <property type="entry name" value="Galactose-bd-like_sf"/>
</dbReference>
<comment type="similarity">
    <text evidence="1">Belongs to the glycosyl hydrolase 10 (cellulase F) family.</text>
</comment>
<dbReference type="SUPFAM" id="SSF56672">
    <property type="entry name" value="DNA/RNA polymerases"/>
    <property type="match status" value="1"/>
</dbReference>
<dbReference type="InterPro" id="IPR041373">
    <property type="entry name" value="RT_RNaseH"/>
</dbReference>
<dbReference type="SUPFAM" id="SSF49785">
    <property type="entry name" value="Galactose-binding domain-like"/>
    <property type="match status" value="1"/>
</dbReference>
<dbReference type="Pfam" id="PF00331">
    <property type="entry name" value="Glyco_hydro_10"/>
    <property type="match status" value="1"/>
</dbReference>
<feature type="domain" description="GH10" evidence="11">
    <location>
        <begin position="695"/>
        <end position="982"/>
    </location>
</feature>
<dbReference type="Gene3D" id="2.60.120.260">
    <property type="entry name" value="Galactose-binding domain-like"/>
    <property type="match status" value="1"/>
</dbReference>
<dbReference type="GO" id="GO:0000272">
    <property type="term" value="P:polysaccharide catabolic process"/>
    <property type="evidence" value="ECO:0007669"/>
    <property type="project" value="UniProtKB-KW"/>
</dbReference>
<dbReference type="EMBL" id="OX459124">
    <property type="protein sequence ID" value="CAI9113564.1"/>
    <property type="molecule type" value="Genomic_DNA"/>
</dbReference>
<dbReference type="Proteomes" id="UP001161247">
    <property type="component" value="Chromosome 7"/>
</dbReference>
<evidence type="ECO:0000256" key="3">
    <source>
        <dbReference type="ARBA" id="ARBA00022695"/>
    </source>
</evidence>
<keyword evidence="13" id="KW-1185">Reference proteome</keyword>
<dbReference type="CDD" id="cd09274">
    <property type="entry name" value="RNase_HI_RT_Ty3"/>
    <property type="match status" value="1"/>
</dbReference>
<accession>A0AAV1E3J4</accession>
<keyword evidence="2" id="KW-0808">Transferase</keyword>
<dbReference type="InterPro" id="IPR001000">
    <property type="entry name" value="GH10_dom"/>
</dbReference>
<evidence type="ECO:0000256" key="4">
    <source>
        <dbReference type="ARBA" id="ARBA00022722"/>
    </source>
</evidence>
<dbReference type="InterPro" id="IPR003305">
    <property type="entry name" value="CenC_carb-bd"/>
</dbReference>
<keyword evidence="8" id="KW-0695">RNA-directed DNA polymerase</keyword>
<dbReference type="InterPro" id="IPR043502">
    <property type="entry name" value="DNA/RNA_pol_sf"/>
</dbReference>
<dbReference type="PANTHER" id="PTHR31490">
    <property type="entry name" value="GLYCOSYL HYDROLASE"/>
    <property type="match status" value="1"/>
</dbReference>
<evidence type="ECO:0000256" key="6">
    <source>
        <dbReference type="ARBA" id="ARBA00022759"/>
    </source>
</evidence>
<dbReference type="GO" id="GO:0004519">
    <property type="term" value="F:endonuclease activity"/>
    <property type="evidence" value="ECO:0007669"/>
    <property type="project" value="UniProtKB-KW"/>
</dbReference>
<dbReference type="Pfam" id="PF17917">
    <property type="entry name" value="RT_RNaseH"/>
    <property type="match status" value="1"/>
</dbReference>
<evidence type="ECO:0000256" key="1">
    <source>
        <dbReference type="ARBA" id="ARBA00007495"/>
    </source>
</evidence>
<organism evidence="12 13">
    <name type="scientific">Oldenlandia corymbosa var. corymbosa</name>
    <dbReference type="NCBI Taxonomy" id="529605"/>
    <lineage>
        <taxon>Eukaryota</taxon>
        <taxon>Viridiplantae</taxon>
        <taxon>Streptophyta</taxon>
        <taxon>Embryophyta</taxon>
        <taxon>Tracheophyta</taxon>
        <taxon>Spermatophyta</taxon>
        <taxon>Magnoliopsida</taxon>
        <taxon>eudicotyledons</taxon>
        <taxon>Gunneridae</taxon>
        <taxon>Pentapetalae</taxon>
        <taxon>asterids</taxon>
        <taxon>lamiids</taxon>
        <taxon>Gentianales</taxon>
        <taxon>Rubiaceae</taxon>
        <taxon>Rubioideae</taxon>
        <taxon>Spermacoceae</taxon>
        <taxon>Hedyotis-Oldenlandia complex</taxon>
        <taxon>Oldenlandia</taxon>
    </lineage>
</organism>
<evidence type="ECO:0000256" key="10">
    <source>
        <dbReference type="ARBA" id="ARBA00023326"/>
    </source>
</evidence>
<dbReference type="PANTHER" id="PTHR31490:SF2">
    <property type="entry name" value="GLYCOSYL HYDROLASE FAMILY 10 PROTEIN"/>
    <property type="match status" value="1"/>
</dbReference>
<dbReference type="InterPro" id="IPR036397">
    <property type="entry name" value="RNaseH_sf"/>
</dbReference>
<reference evidence="12" key="1">
    <citation type="submission" date="2023-03" db="EMBL/GenBank/DDBJ databases">
        <authorList>
            <person name="Julca I."/>
        </authorList>
    </citation>
    <scope>NUCLEOTIDE SEQUENCE</scope>
</reference>
<name>A0AAV1E3J4_OLDCO</name>
<dbReference type="SUPFAM" id="SSF51445">
    <property type="entry name" value="(Trans)glycosidases"/>
    <property type="match status" value="1"/>
</dbReference>
<dbReference type="GO" id="GO:0031176">
    <property type="term" value="F:endo-1,4-beta-xylanase activity"/>
    <property type="evidence" value="ECO:0007669"/>
    <property type="project" value="UniProtKB-ARBA"/>
</dbReference>
<keyword evidence="5" id="KW-0677">Repeat</keyword>
<dbReference type="Pfam" id="PF02018">
    <property type="entry name" value="CBM_4_9"/>
    <property type="match status" value="1"/>
</dbReference>
<keyword evidence="4" id="KW-0540">Nuclease</keyword>
<keyword evidence="7" id="KW-0378">Hydrolase</keyword>
<proteinExistence type="inferred from homology"/>
<dbReference type="Gene3D" id="3.30.420.10">
    <property type="entry name" value="Ribonuclease H-like superfamily/Ribonuclease H"/>
    <property type="match status" value="1"/>
</dbReference>
<keyword evidence="10" id="KW-0624">Polysaccharide degradation</keyword>
<dbReference type="InterPro" id="IPR044846">
    <property type="entry name" value="GH10"/>
</dbReference>
<keyword evidence="3" id="KW-0548">Nucleotidyltransferase</keyword>
<evidence type="ECO:0000256" key="5">
    <source>
        <dbReference type="ARBA" id="ARBA00022737"/>
    </source>
</evidence>
<gene>
    <name evidence="12" type="ORF">OLC1_LOCUS20544</name>
</gene>
<sequence length="1051" mass="118449">MADGTRSIKHMEDQIRKQDEQIRKNEAVVAELSTRLNSHLDGKLTEFKSVMEAQNVANKSHMDRMENLIATLAQSTISQPIQAKDKAPMRFGDIPPGGIPASFTSAIPIPLTPASSSRSFLDTDFANNTRERGFRLRGESLPSNSRPCKELRMMSLPPQWPVDHRIVLRVGSYPFKIAPYLCPHAFNNEIQQQVNEMMSRKPHSRPTAAILSFCKAFNEKNRGLSVYEKELITLILVVSKWRHYLAGVHFIIRTDHQSLKYLLEQKITNNMKHKWLTKLMGYDYVIQYKMGKENNAADALSRTEREVTDKSDQATYYFFSIDPDDKSEFQYVQGLLRKKGRLYVGAEPDIRMSLMEAFHSSPLGGHSGQNKMDTILGSNLYELLLAEITDGQTERVNQCVEAYLRYFCSEKPATWSQWIPLAEWCYSSSSRNDTATGLGPQTLAEQFKHHGNKPARLTVSNYFLNYCYFAIFREMVEISIKITSINPADFRRKLTPKLKIKCLTSPLKPQYGGGIVVNPEFNEEGLKGWSNFGEAKLTKRVDPKDANNFVVAYARNKSYDSLKQTLTLHEGNFYVISAWVRVSHGVSHITAAFKSSAGNFVLAGTAIARSGCWSMLKGGITPNASTAGVSELYFLNEDANVDIMVDSISVQPFTQAEWTSHQIQSVEKVRKNRVRFQVVDPQGQPLANTNISIEQSNAAFPIGSGINADILNNQAYQNWFNKRFKLTVFANEMKWYSTESTRGREDYSVADALMQFTKTNGVSVRGHNIFWDDPKFQPSWVPSLSPADLKTATDKRVQSVVSRYKGRLIHWDVMNENLHFNFFENKLGPSASTTFFQKSRQIDPTAIPFLNDYNTIEQKSDQKSGPASYLQKIKQLRSGGYNGPLGIGLEGHFEGTPDMAYIRSSLDTLASAKLPIWITELDVSSGPNQAKFLEQIMREIHSHPGVNGIVLWTAWSPSGCYRMCLTDNNFKNLPTGNVVDKLLGEWKLLEGLTGTTDSNGYFETSLYHGNYQVRINFHPLGLNSFSSSSVNVTVAPTTNRKTLNVKLPTIT</sequence>